<reference evidence="2 3" key="1">
    <citation type="submission" date="2014-01" db="EMBL/GenBank/DDBJ databases">
        <title>Plasmidome dynamics in the species complex Clostridium novyi sensu lato converts strains of independent lineages into distinctly different pathogens.</title>
        <authorList>
            <person name="Skarin H."/>
            <person name="Segerman B."/>
        </authorList>
    </citation>
    <scope>NUCLEOTIDE SEQUENCE [LARGE SCALE GENOMIC DNA]</scope>
    <source>
        <strain evidence="2 3">4570</strain>
    </source>
</reference>
<feature type="chain" id="PRO_5041675566" evidence="1">
    <location>
        <begin position="28"/>
        <end position="128"/>
    </location>
</feature>
<organism evidence="2 3">
    <name type="scientific">Clostridium novyi A str. 4570</name>
    <dbReference type="NCBI Taxonomy" id="1444290"/>
    <lineage>
        <taxon>Bacteria</taxon>
        <taxon>Bacillati</taxon>
        <taxon>Bacillota</taxon>
        <taxon>Clostridia</taxon>
        <taxon>Eubacteriales</taxon>
        <taxon>Clostridiaceae</taxon>
        <taxon>Clostridium</taxon>
    </lineage>
</organism>
<feature type="signal peptide" evidence="1">
    <location>
        <begin position="1"/>
        <end position="27"/>
    </location>
</feature>
<comment type="caution">
    <text evidence="2">The sequence shown here is derived from an EMBL/GenBank/DDBJ whole genome shotgun (WGS) entry which is preliminary data.</text>
</comment>
<protein>
    <submittedName>
        <fullName evidence="2">Uncharacterized protein</fullName>
    </submittedName>
</protein>
<dbReference type="RefSeq" id="WP_039250087.1">
    <property type="nucleotide sequence ID" value="NZ_JDRX01000016.1"/>
</dbReference>
<name>A0AA88ZSU6_CLONO</name>
<evidence type="ECO:0000313" key="3">
    <source>
        <dbReference type="Proteomes" id="UP000030016"/>
    </source>
</evidence>
<dbReference type="Proteomes" id="UP000030016">
    <property type="component" value="Unassembled WGS sequence"/>
</dbReference>
<evidence type="ECO:0000313" key="2">
    <source>
        <dbReference type="EMBL" id="KGN01814.1"/>
    </source>
</evidence>
<sequence>MNIFKNFKMLILFGFMSICIFPSKVYAKDRDFYDIKNNKVYKSVEWRNDDKKFNELIDEIIYRPEDFKYEFKGKAYSYEKLLDNINNLHRRNKLSYSDAFIVSINNKSIQEEIPILNSNVRLKVISIR</sequence>
<gene>
    <name evidence="2" type="ORF">Z969_07700</name>
</gene>
<proteinExistence type="predicted"/>
<keyword evidence="1" id="KW-0732">Signal</keyword>
<dbReference type="AlphaFoldDB" id="A0AA88ZSU6"/>
<accession>A0AA88ZSU6</accession>
<evidence type="ECO:0000256" key="1">
    <source>
        <dbReference type="SAM" id="SignalP"/>
    </source>
</evidence>
<dbReference type="EMBL" id="JDRX01000016">
    <property type="protein sequence ID" value="KGN01814.1"/>
    <property type="molecule type" value="Genomic_DNA"/>
</dbReference>